<dbReference type="NCBIfam" id="NF006477">
    <property type="entry name" value="PRK08881.1"/>
    <property type="match status" value="1"/>
</dbReference>
<comment type="similarity">
    <text evidence="2 7">Belongs to the universal ribosomal protein uS14 family.</text>
</comment>
<protein>
    <recommendedName>
        <fullName evidence="5 7">Small ribosomal subunit protein uS14</fullName>
    </recommendedName>
</protein>
<dbReference type="PROSITE" id="PS00527">
    <property type="entry name" value="RIBOSOMAL_S14"/>
    <property type="match status" value="1"/>
</dbReference>
<keyword evidence="4 7" id="KW-0687">Ribonucleoprotein</keyword>
<organism evidence="8 9">
    <name type="scientific">Rubinisphaera italica</name>
    <dbReference type="NCBI Taxonomy" id="2527969"/>
    <lineage>
        <taxon>Bacteria</taxon>
        <taxon>Pseudomonadati</taxon>
        <taxon>Planctomycetota</taxon>
        <taxon>Planctomycetia</taxon>
        <taxon>Planctomycetales</taxon>
        <taxon>Planctomycetaceae</taxon>
        <taxon>Rubinisphaera</taxon>
    </lineage>
</organism>
<dbReference type="AlphaFoldDB" id="A0A5C5X8T4"/>
<dbReference type="Gene3D" id="4.10.830.10">
    <property type="entry name" value="30s Ribosomal Protein S14, Chain N"/>
    <property type="match status" value="1"/>
</dbReference>
<dbReference type="GO" id="GO:0015935">
    <property type="term" value="C:small ribosomal subunit"/>
    <property type="evidence" value="ECO:0007669"/>
    <property type="project" value="TreeGrafter"/>
</dbReference>
<comment type="caution">
    <text evidence="8">The sequence shown here is derived from an EMBL/GenBank/DDBJ whole genome shotgun (WGS) entry which is preliminary data.</text>
</comment>
<dbReference type="PANTHER" id="PTHR19836:SF19">
    <property type="entry name" value="SMALL RIBOSOMAL SUBUNIT PROTEIN US14M"/>
    <property type="match status" value="1"/>
</dbReference>
<evidence type="ECO:0000256" key="1">
    <source>
        <dbReference type="ARBA" id="ARBA00003686"/>
    </source>
</evidence>
<evidence type="ECO:0000256" key="2">
    <source>
        <dbReference type="ARBA" id="ARBA00009083"/>
    </source>
</evidence>
<evidence type="ECO:0000256" key="4">
    <source>
        <dbReference type="ARBA" id="ARBA00023274"/>
    </source>
</evidence>
<dbReference type="OrthoDB" id="9810484at2"/>
<evidence type="ECO:0000256" key="3">
    <source>
        <dbReference type="ARBA" id="ARBA00022980"/>
    </source>
</evidence>
<reference evidence="8 9" key="1">
    <citation type="submission" date="2019-02" db="EMBL/GenBank/DDBJ databases">
        <title>Deep-cultivation of Planctomycetes and their phenomic and genomic characterization uncovers novel biology.</title>
        <authorList>
            <person name="Wiegand S."/>
            <person name="Jogler M."/>
            <person name="Boedeker C."/>
            <person name="Pinto D."/>
            <person name="Vollmers J."/>
            <person name="Rivas-Marin E."/>
            <person name="Kohn T."/>
            <person name="Peeters S.H."/>
            <person name="Heuer A."/>
            <person name="Rast P."/>
            <person name="Oberbeckmann S."/>
            <person name="Bunk B."/>
            <person name="Jeske O."/>
            <person name="Meyerdierks A."/>
            <person name="Storesund J.E."/>
            <person name="Kallscheuer N."/>
            <person name="Luecker S."/>
            <person name="Lage O.M."/>
            <person name="Pohl T."/>
            <person name="Merkel B.J."/>
            <person name="Hornburger P."/>
            <person name="Mueller R.-W."/>
            <person name="Bruemmer F."/>
            <person name="Labrenz M."/>
            <person name="Spormann A.M."/>
            <person name="Op Den Camp H."/>
            <person name="Overmann J."/>
            <person name="Amann R."/>
            <person name="Jetten M.S.M."/>
            <person name="Mascher T."/>
            <person name="Medema M.H."/>
            <person name="Devos D.P."/>
            <person name="Kaster A.-K."/>
            <person name="Ovreas L."/>
            <person name="Rohde M."/>
            <person name="Galperin M.Y."/>
            <person name="Jogler C."/>
        </authorList>
    </citation>
    <scope>NUCLEOTIDE SEQUENCE [LARGE SCALE GENOMIC DNA]</scope>
    <source>
        <strain evidence="8 9">Pan54</strain>
    </source>
</reference>
<evidence type="ECO:0000256" key="6">
    <source>
        <dbReference type="ARBA" id="ARBA00047110"/>
    </source>
</evidence>
<dbReference type="InterPro" id="IPR043140">
    <property type="entry name" value="Ribosomal_uS14_sf"/>
</dbReference>
<dbReference type="InterPro" id="IPR001209">
    <property type="entry name" value="Ribosomal_uS14"/>
</dbReference>
<dbReference type="HAMAP" id="MF_00537">
    <property type="entry name" value="Ribosomal_uS14_1"/>
    <property type="match status" value="1"/>
</dbReference>
<dbReference type="EMBL" id="SJPG01000001">
    <property type="protein sequence ID" value="TWT59350.1"/>
    <property type="molecule type" value="Genomic_DNA"/>
</dbReference>
<dbReference type="GO" id="GO:0006412">
    <property type="term" value="P:translation"/>
    <property type="evidence" value="ECO:0007669"/>
    <property type="project" value="UniProtKB-UniRule"/>
</dbReference>
<comment type="subunit">
    <text evidence="6 7">Part of the 30S ribosomal subunit. Contacts proteins S3 and S10.</text>
</comment>
<dbReference type="GO" id="GO:0019843">
    <property type="term" value="F:rRNA binding"/>
    <property type="evidence" value="ECO:0007669"/>
    <property type="project" value="UniProtKB-UniRule"/>
</dbReference>
<keyword evidence="3 7" id="KW-0689">Ribosomal protein</keyword>
<dbReference type="InterPro" id="IPR018271">
    <property type="entry name" value="Ribosomal_uS14_CS"/>
</dbReference>
<dbReference type="GO" id="GO:0005737">
    <property type="term" value="C:cytoplasm"/>
    <property type="evidence" value="ECO:0007669"/>
    <property type="project" value="UniProtKB-ARBA"/>
</dbReference>
<dbReference type="SUPFAM" id="SSF57716">
    <property type="entry name" value="Glucocorticoid receptor-like (DNA-binding domain)"/>
    <property type="match status" value="1"/>
</dbReference>
<dbReference type="PANTHER" id="PTHR19836">
    <property type="entry name" value="30S RIBOSOMAL PROTEIN S14"/>
    <property type="match status" value="1"/>
</dbReference>
<dbReference type="RefSeq" id="WP_146501502.1">
    <property type="nucleotide sequence ID" value="NZ_SJPG01000001.1"/>
</dbReference>
<comment type="function">
    <text evidence="1 7">Binds 16S rRNA, required for the assembly of 30S particles and may also be responsible for determining the conformation of the 16S rRNA at the A site.</text>
</comment>
<evidence type="ECO:0000256" key="7">
    <source>
        <dbReference type="HAMAP-Rule" id="MF_00537"/>
    </source>
</evidence>
<keyword evidence="9" id="KW-1185">Reference proteome</keyword>
<dbReference type="Proteomes" id="UP000316095">
    <property type="component" value="Unassembled WGS sequence"/>
</dbReference>
<accession>A0A5C5X8T4</accession>
<dbReference type="GO" id="GO:0003735">
    <property type="term" value="F:structural constituent of ribosome"/>
    <property type="evidence" value="ECO:0007669"/>
    <property type="project" value="InterPro"/>
</dbReference>
<evidence type="ECO:0000313" key="9">
    <source>
        <dbReference type="Proteomes" id="UP000316095"/>
    </source>
</evidence>
<evidence type="ECO:0000256" key="5">
    <source>
        <dbReference type="ARBA" id="ARBA00035167"/>
    </source>
</evidence>
<evidence type="ECO:0000313" key="8">
    <source>
        <dbReference type="EMBL" id="TWT59350.1"/>
    </source>
</evidence>
<proteinExistence type="inferred from homology"/>
<dbReference type="InterPro" id="IPR023036">
    <property type="entry name" value="Ribosomal_uS14_bac/plastid"/>
</dbReference>
<sequence>MASKSKIEKQKRNRLLIEKYAEKRKELKAAGDYEALAKLPRSSSPTRLRRLCQLTGRPRGVYRKFQVSRIMLRDMALDGLIPGMRKASW</sequence>
<gene>
    <name evidence="8" type="primary">rpsN2</name>
    <name evidence="7" type="synonym">rpsN</name>
    <name evidence="8" type="ORF">Pan54_00510</name>
</gene>
<keyword evidence="7" id="KW-0694">RNA-binding</keyword>
<keyword evidence="7" id="KW-0699">rRNA-binding</keyword>
<dbReference type="Pfam" id="PF00253">
    <property type="entry name" value="Ribosomal_S14"/>
    <property type="match status" value="1"/>
</dbReference>
<name>A0A5C5X8T4_9PLAN</name>